<evidence type="ECO:0000313" key="2">
    <source>
        <dbReference type="Proteomes" id="UP001165064"/>
    </source>
</evidence>
<name>A0ACB5TSS5_AMBMO</name>
<dbReference type="EMBL" id="BSXS01008999">
    <property type="protein sequence ID" value="GME94313.1"/>
    <property type="molecule type" value="Genomic_DNA"/>
</dbReference>
<comment type="caution">
    <text evidence="1">The sequence shown here is derived from an EMBL/GenBank/DDBJ whole genome shotgun (WGS) entry which is preliminary data.</text>
</comment>
<organism evidence="1 2">
    <name type="scientific">Ambrosiozyma monospora</name>
    <name type="common">Yeast</name>
    <name type="synonym">Endomycopsis monosporus</name>
    <dbReference type="NCBI Taxonomy" id="43982"/>
    <lineage>
        <taxon>Eukaryota</taxon>
        <taxon>Fungi</taxon>
        <taxon>Dikarya</taxon>
        <taxon>Ascomycota</taxon>
        <taxon>Saccharomycotina</taxon>
        <taxon>Pichiomycetes</taxon>
        <taxon>Pichiales</taxon>
        <taxon>Pichiaceae</taxon>
        <taxon>Ambrosiozyma</taxon>
    </lineage>
</organism>
<protein>
    <submittedName>
        <fullName evidence="1">Unnamed protein product</fullName>
    </submittedName>
</protein>
<gene>
    <name evidence="1" type="ORF">Amon02_000954200</name>
</gene>
<keyword evidence="2" id="KW-1185">Reference proteome</keyword>
<proteinExistence type="predicted"/>
<reference evidence="1" key="1">
    <citation type="submission" date="2023-04" db="EMBL/GenBank/DDBJ databases">
        <title>Ambrosiozyma monospora NBRC 10751.</title>
        <authorList>
            <person name="Ichikawa N."/>
            <person name="Sato H."/>
            <person name="Tonouchi N."/>
        </authorList>
    </citation>
    <scope>NUCLEOTIDE SEQUENCE</scope>
    <source>
        <strain evidence="1">NBRC 10751</strain>
    </source>
</reference>
<evidence type="ECO:0000313" key="1">
    <source>
        <dbReference type="EMBL" id="GME94313.1"/>
    </source>
</evidence>
<accession>A0ACB5TSS5</accession>
<sequence>MSAVKQGTSKNFHKDLSTISEDNTPIQTIKSSSSSHGKATFSSTTAMKSGISPRRSSSAGSATSTLLTKQPPKSGVKANQFEIPEATKTYTHIKEYPIANSWIRIAGYVPAPHVVRSRLYQTAYSPPMRDYTMSVDNVIDQYLNQVDETVPAVRTLRMRDIRDTLTNPFTTLASRMNESANSFVGLFNRQVSDPARSFVQDVRKSYAPLHDTHGRPLVRSQVDPLLKPINTRVESLINRRYNGIGDPISSPYTNELAHSRKIISNGMSRGTRSLSIRVSNFNGARSNIATEHIGQLYEANKEKRGDQGRFVVMIASMDTARDILNEMNNRSGVNPLSGDGTVDSSLNNLGL</sequence>
<dbReference type="Proteomes" id="UP001165064">
    <property type="component" value="Unassembled WGS sequence"/>
</dbReference>